<dbReference type="PROSITE" id="PS51375">
    <property type="entry name" value="PPR"/>
    <property type="match status" value="1"/>
</dbReference>
<dbReference type="PANTHER" id="PTHR47926">
    <property type="entry name" value="PENTATRICOPEPTIDE REPEAT-CONTAINING PROTEIN"/>
    <property type="match status" value="1"/>
</dbReference>
<evidence type="ECO:0000256" key="1">
    <source>
        <dbReference type="ARBA" id="ARBA00022737"/>
    </source>
</evidence>
<sequence length="128" mass="14421">MNMYIECNNNGYAHRVFDRIVDPCVVMYNAIIMGYMRSSEPNESLLLFRELQVKKIKPTDVTILGVVSSCALLGTLGFGKWVHEYVKKNGFDQCVKVNTALIDMYAKCGSLTDAISVFESMPYMDTQA</sequence>
<proteinExistence type="predicted"/>
<dbReference type="EMBL" id="JACEIK010006060">
    <property type="protein sequence ID" value="MCE2055014.1"/>
    <property type="molecule type" value="Genomic_DNA"/>
</dbReference>
<comment type="caution">
    <text evidence="3">The sequence shown here is derived from an EMBL/GenBank/DDBJ whole genome shotgun (WGS) entry which is preliminary data.</text>
</comment>
<organism evidence="3 4">
    <name type="scientific">Datura stramonium</name>
    <name type="common">Jimsonweed</name>
    <name type="synonym">Common thornapple</name>
    <dbReference type="NCBI Taxonomy" id="4076"/>
    <lineage>
        <taxon>Eukaryota</taxon>
        <taxon>Viridiplantae</taxon>
        <taxon>Streptophyta</taxon>
        <taxon>Embryophyta</taxon>
        <taxon>Tracheophyta</taxon>
        <taxon>Spermatophyta</taxon>
        <taxon>Magnoliopsida</taxon>
        <taxon>eudicotyledons</taxon>
        <taxon>Gunneridae</taxon>
        <taxon>Pentapetalae</taxon>
        <taxon>asterids</taxon>
        <taxon>lamiids</taxon>
        <taxon>Solanales</taxon>
        <taxon>Solanaceae</taxon>
        <taxon>Solanoideae</taxon>
        <taxon>Datureae</taxon>
        <taxon>Datura</taxon>
    </lineage>
</organism>
<accession>A0ABS8W347</accession>
<name>A0ABS8W347_DATST</name>
<dbReference type="InterPro" id="IPR011990">
    <property type="entry name" value="TPR-like_helical_dom_sf"/>
</dbReference>
<dbReference type="PANTHER" id="PTHR47926:SF488">
    <property type="entry name" value="DYW DOMAIN-CONTAINING PROTEIN"/>
    <property type="match status" value="1"/>
</dbReference>
<keyword evidence="1" id="KW-0677">Repeat</keyword>
<dbReference type="InterPro" id="IPR002885">
    <property type="entry name" value="PPR_rpt"/>
</dbReference>
<feature type="repeat" description="PPR" evidence="2">
    <location>
        <begin position="24"/>
        <end position="58"/>
    </location>
</feature>
<dbReference type="Pfam" id="PF01535">
    <property type="entry name" value="PPR"/>
    <property type="match status" value="1"/>
</dbReference>
<evidence type="ECO:0000313" key="3">
    <source>
        <dbReference type="EMBL" id="MCE2055014.1"/>
    </source>
</evidence>
<keyword evidence="4" id="KW-1185">Reference proteome</keyword>
<dbReference type="Proteomes" id="UP000823775">
    <property type="component" value="Unassembled WGS sequence"/>
</dbReference>
<dbReference type="Gene3D" id="1.25.40.10">
    <property type="entry name" value="Tetratricopeptide repeat domain"/>
    <property type="match status" value="1"/>
</dbReference>
<reference evidence="3 4" key="1">
    <citation type="journal article" date="2021" name="BMC Genomics">
        <title>Datura genome reveals duplications of psychoactive alkaloid biosynthetic genes and high mutation rate following tissue culture.</title>
        <authorList>
            <person name="Rajewski A."/>
            <person name="Carter-House D."/>
            <person name="Stajich J."/>
            <person name="Litt A."/>
        </authorList>
    </citation>
    <scope>NUCLEOTIDE SEQUENCE [LARGE SCALE GENOMIC DNA]</scope>
    <source>
        <strain evidence="3">AR-01</strain>
    </source>
</reference>
<evidence type="ECO:0000256" key="2">
    <source>
        <dbReference type="PROSITE-ProRule" id="PRU00708"/>
    </source>
</evidence>
<evidence type="ECO:0000313" key="4">
    <source>
        <dbReference type="Proteomes" id="UP000823775"/>
    </source>
</evidence>
<gene>
    <name evidence="3" type="primary">PCMPH26</name>
    <name evidence="3" type="ORF">HAX54_041792</name>
</gene>
<protein>
    <submittedName>
        <fullName evidence="3">Pentatricopeptide repeat-containing protein, chloroplastic</fullName>
    </submittedName>
</protein>
<dbReference type="NCBIfam" id="TIGR00756">
    <property type="entry name" value="PPR"/>
    <property type="match status" value="2"/>
</dbReference>
<dbReference type="Pfam" id="PF13041">
    <property type="entry name" value="PPR_2"/>
    <property type="match status" value="1"/>
</dbReference>
<dbReference type="InterPro" id="IPR046960">
    <property type="entry name" value="PPR_At4g14850-like_plant"/>
</dbReference>